<accession>A0A553IED1</accession>
<dbReference type="InterPro" id="IPR050390">
    <property type="entry name" value="C5-Methyltransferase"/>
</dbReference>
<dbReference type="InterPro" id="IPR029063">
    <property type="entry name" value="SAM-dependent_MTases_sf"/>
</dbReference>
<evidence type="ECO:0000313" key="6">
    <source>
        <dbReference type="EMBL" id="TRX98563.1"/>
    </source>
</evidence>
<evidence type="ECO:0000313" key="7">
    <source>
        <dbReference type="Proteomes" id="UP000319160"/>
    </source>
</evidence>
<dbReference type="PROSITE" id="PS51679">
    <property type="entry name" value="SAM_MT_C5"/>
    <property type="match status" value="1"/>
</dbReference>
<name>A0A553IED1_9PEZI</name>
<dbReference type="GO" id="GO:0003886">
    <property type="term" value="F:DNA (cytosine-5-)-methyltransferase activity"/>
    <property type="evidence" value="ECO:0007669"/>
    <property type="project" value="UniProtKB-EC"/>
</dbReference>
<comment type="similarity">
    <text evidence="5">Belongs to the class I-like SAM-binding methyltransferase superfamily. C5-methyltransferase family.</text>
</comment>
<dbReference type="InterPro" id="IPR031303">
    <property type="entry name" value="C5_meth_CS"/>
</dbReference>
<dbReference type="EC" id="2.1.1.37" evidence="1"/>
<gene>
    <name evidence="6" type="ORF">FHL15_000637</name>
</gene>
<dbReference type="GO" id="GO:0003677">
    <property type="term" value="F:DNA binding"/>
    <property type="evidence" value="ECO:0007669"/>
    <property type="project" value="TreeGrafter"/>
</dbReference>
<dbReference type="EMBL" id="VFLP01000002">
    <property type="protein sequence ID" value="TRX98563.1"/>
    <property type="molecule type" value="Genomic_DNA"/>
</dbReference>
<dbReference type="GO" id="GO:0044027">
    <property type="term" value="P:negative regulation of gene expression via chromosomal CpG island methylation"/>
    <property type="evidence" value="ECO:0007669"/>
    <property type="project" value="TreeGrafter"/>
</dbReference>
<sequence length="738" mass="84500">MSYENHSYNPVIIIPEEDDLDGELSGVERCLRDLRHAQNAGQRIPLIDLTQDEEQQRSLLQYEIQIIDEMDRRSYRSRAAAPLRSVPISTRLQLSSFRYNQKLIKLGTCVEVAQRGQEDYCWQFLHVHAIYTDSQSHDVILRGVRLSRQRYMRGLLPRYKNEVCALYDINKEDNRPEDEQAAVEISATEIIRTRGLLRTNSPFPLHRFNRSQWETVEDIENKAVLVQRWKHYTYWPTTEAMLTKRSYSGAVVRLRSCDIENPHLRSTDETLRNEFRGGIMRGGSFRDGQATIPAVDIEGGQNVEATLEHGQKYTVDDFFCGAGGASCGFRRGGFQVRLACDMDNAACNTYRENFPEADLKQMNIFQLIDLLENSTDHSDSVHFSPPCQAFSPAHTRPGKNDEANVAALYATEKLLERRRPRISTGEQTFGLLFDRNEEVFNALVGQYTALGFSFSWDILRFKDYGLPSTRRRLIWIASCPGEALPPFPSPTNAEASRELPAPVTLRDVFRKIKGGRHNDPLHDVKLTKHSLKFPQAPYDDRRQIGTVTTSGSDKAHPSGRRNFTLRELAYIQGFPRSHQFFGTRTQITRQIGNAFPPIVVEILYRHLRKWLLQQDRVMPLHYSAIVLDSIEDAVLIPQPSKSKDLIVIDDGDNEEYHNQVASALEEAISIDGYEDAIMIDLTDDNIVEDYASFSRESSRTLSAESLPSLIEMEVDNEDRVNKHLEGAQEHRRPLFYQN</sequence>
<dbReference type="InterPro" id="IPR001525">
    <property type="entry name" value="C5_MeTfrase"/>
</dbReference>
<dbReference type="Gene3D" id="3.40.50.150">
    <property type="entry name" value="Vaccinia Virus protein VP39"/>
    <property type="match status" value="1"/>
</dbReference>
<protein>
    <recommendedName>
        <fullName evidence="1">DNA (cytosine-5-)-methyltransferase</fullName>
        <ecNumber evidence="1">2.1.1.37</ecNumber>
    </recommendedName>
</protein>
<evidence type="ECO:0000256" key="4">
    <source>
        <dbReference type="ARBA" id="ARBA00022691"/>
    </source>
</evidence>
<proteinExistence type="inferred from homology"/>
<dbReference type="STRING" id="2512241.A0A553IED1"/>
<keyword evidence="3 5" id="KW-0808">Transferase</keyword>
<dbReference type="SUPFAM" id="SSF53335">
    <property type="entry name" value="S-adenosyl-L-methionine-dependent methyltransferases"/>
    <property type="match status" value="1"/>
</dbReference>
<dbReference type="PANTHER" id="PTHR10629">
    <property type="entry name" value="CYTOSINE-SPECIFIC METHYLTRANSFERASE"/>
    <property type="match status" value="1"/>
</dbReference>
<keyword evidence="4 5" id="KW-0949">S-adenosyl-L-methionine</keyword>
<keyword evidence="7" id="KW-1185">Reference proteome</keyword>
<dbReference type="GO" id="GO:0032259">
    <property type="term" value="P:methylation"/>
    <property type="evidence" value="ECO:0007669"/>
    <property type="project" value="UniProtKB-KW"/>
</dbReference>
<comment type="caution">
    <text evidence="6">The sequence shown here is derived from an EMBL/GenBank/DDBJ whole genome shotgun (WGS) entry which is preliminary data.</text>
</comment>
<dbReference type="OrthoDB" id="414133at2759"/>
<dbReference type="GO" id="GO:0005634">
    <property type="term" value="C:nucleus"/>
    <property type="evidence" value="ECO:0007669"/>
    <property type="project" value="TreeGrafter"/>
</dbReference>
<keyword evidence="2 5" id="KW-0489">Methyltransferase</keyword>
<evidence type="ECO:0000256" key="1">
    <source>
        <dbReference type="ARBA" id="ARBA00011975"/>
    </source>
</evidence>
<evidence type="ECO:0000256" key="2">
    <source>
        <dbReference type="ARBA" id="ARBA00022603"/>
    </source>
</evidence>
<dbReference type="PANTHER" id="PTHR10629:SF52">
    <property type="entry name" value="DNA (CYTOSINE-5)-METHYLTRANSFERASE 1"/>
    <property type="match status" value="1"/>
</dbReference>
<dbReference type="AlphaFoldDB" id="A0A553IED1"/>
<evidence type="ECO:0000256" key="5">
    <source>
        <dbReference type="PROSITE-ProRule" id="PRU01016"/>
    </source>
</evidence>
<evidence type="ECO:0000256" key="3">
    <source>
        <dbReference type="ARBA" id="ARBA00022679"/>
    </source>
</evidence>
<reference evidence="7" key="1">
    <citation type="submission" date="2019-06" db="EMBL/GenBank/DDBJ databases">
        <title>Draft genome sequence of the griseofulvin-producing fungus Xylaria cubensis strain G536.</title>
        <authorList>
            <person name="Mead M.E."/>
            <person name="Raja H.A."/>
            <person name="Steenwyk J.L."/>
            <person name="Knowles S.L."/>
            <person name="Oberlies N.H."/>
            <person name="Rokas A."/>
        </authorList>
    </citation>
    <scope>NUCLEOTIDE SEQUENCE [LARGE SCALE GENOMIC DNA]</scope>
    <source>
        <strain evidence="7">G536</strain>
    </source>
</reference>
<organism evidence="6 7">
    <name type="scientific">Xylaria flabelliformis</name>
    <dbReference type="NCBI Taxonomy" id="2512241"/>
    <lineage>
        <taxon>Eukaryota</taxon>
        <taxon>Fungi</taxon>
        <taxon>Dikarya</taxon>
        <taxon>Ascomycota</taxon>
        <taxon>Pezizomycotina</taxon>
        <taxon>Sordariomycetes</taxon>
        <taxon>Xylariomycetidae</taxon>
        <taxon>Xylariales</taxon>
        <taxon>Xylariaceae</taxon>
        <taxon>Xylaria</taxon>
    </lineage>
</organism>
<feature type="active site" evidence="5">
    <location>
        <position position="387"/>
    </location>
</feature>
<dbReference type="Pfam" id="PF00145">
    <property type="entry name" value="DNA_methylase"/>
    <property type="match status" value="1"/>
</dbReference>
<dbReference type="Gene3D" id="3.90.120.10">
    <property type="entry name" value="DNA Methylase, subunit A, domain 2"/>
    <property type="match status" value="1"/>
</dbReference>
<dbReference type="PROSITE" id="PS00095">
    <property type="entry name" value="C5_MTASE_2"/>
    <property type="match status" value="1"/>
</dbReference>
<dbReference type="Proteomes" id="UP000319160">
    <property type="component" value="Unassembled WGS sequence"/>
</dbReference>